<protein>
    <submittedName>
        <fullName evidence="2">Uncharacterized protein</fullName>
    </submittedName>
</protein>
<proteinExistence type="predicted"/>
<reference evidence="2 3" key="1">
    <citation type="submission" date="2020-09" db="EMBL/GenBank/DDBJ databases">
        <title>Biosynthesis of the nuclear factor of activated T cells inhibitor NFAT-133 and its congeners in Streptomyces pactum.</title>
        <authorList>
            <person name="Zhou W."/>
            <person name="Posri P."/>
            <person name="Abugrain M.E."/>
            <person name="Weisberg A.J."/>
            <person name="Chang J.H."/>
            <person name="Mahmud T."/>
        </authorList>
    </citation>
    <scope>NUCLEOTIDE SEQUENCE [LARGE SCALE GENOMIC DNA]</scope>
    <source>
        <strain evidence="2 3">ATCC 27456</strain>
    </source>
</reference>
<gene>
    <name evidence="2" type="ORF">IHE55_00650</name>
</gene>
<dbReference type="Gene3D" id="3.30.70.1230">
    <property type="entry name" value="Nucleotide cyclase"/>
    <property type="match status" value="1"/>
</dbReference>
<comment type="caution">
    <text evidence="2">The sequence shown here is derived from an EMBL/GenBank/DDBJ whole genome shotgun (WGS) entry which is preliminary data.</text>
</comment>
<feature type="region of interest" description="Disordered" evidence="1">
    <location>
        <begin position="198"/>
        <end position="228"/>
    </location>
</feature>
<dbReference type="RefSeq" id="WP_197987217.1">
    <property type="nucleotide sequence ID" value="NZ_JACYXC010000001.1"/>
</dbReference>
<dbReference type="EMBL" id="JACYXC010000001">
    <property type="protein sequence ID" value="MBH5333390.1"/>
    <property type="molecule type" value="Genomic_DNA"/>
</dbReference>
<dbReference type="Proteomes" id="UP000807371">
    <property type="component" value="Unassembled WGS sequence"/>
</dbReference>
<keyword evidence="3" id="KW-1185">Reference proteome</keyword>
<dbReference type="InterPro" id="IPR029787">
    <property type="entry name" value="Nucleotide_cyclase"/>
</dbReference>
<name>A0ABS0NDW1_9ACTN</name>
<evidence type="ECO:0000256" key="1">
    <source>
        <dbReference type="SAM" id="MobiDB-lite"/>
    </source>
</evidence>
<evidence type="ECO:0000313" key="2">
    <source>
        <dbReference type="EMBL" id="MBH5333390.1"/>
    </source>
</evidence>
<sequence>MEQKVEHRALLAVDIERSAGRGNVALQRIREVLWEALRESFGCAGLEWEACLRDDLGDGVRVVAPAGARKTKLIHPLVHELTARLRAHNRLAGPATRIRVRIALHAGDVCLGPAGEVTGRPLEVLARLLDAAVARTALAEAPETVTASLLVSQHFHDETVSHGYPGIDPASFHRVALAEKEYAASAWLHLPGATAVPPEAVGPGRRTGGPPVPTLPLAAAPAPAPAPAPAAAKMINKASGHGVVYATQNGTQNIHLTGKP</sequence>
<accession>A0ABS0NDW1</accession>
<evidence type="ECO:0000313" key="3">
    <source>
        <dbReference type="Proteomes" id="UP000807371"/>
    </source>
</evidence>
<organism evidence="2 3">
    <name type="scientific">Streptomyces pactum</name>
    <dbReference type="NCBI Taxonomy" id="68249"/>
    <lineage>
        <taxon>Bacteria</taxon>
        <taxon>Bacillati</taxon>
        <taxon>Actinomycetota</taxon>
        <taxon>Actinomycetes</taxon>
        <taxon>Kitasatosporales</taxon>
        <taxon>Streptomycetaceae</taxon>
        <taxon>Streptomyces</taxon>
    </lineage>
</organism>
<dbReference type="SUPFAM" id="SSF55073">
    <property type="entry name" value="Nucleotide cyclase"/>
    <property type="match status" value="1"/>
</dbReference>